<sequence length="99" mass="11134">MDGDVGCRLLVLWRLWGGRREWKEDVPTEGTRRQRLSEEDGAKGGDATAVTRPELLLFVDGGKRWTPAVVRLWVYKRLGFTQLGGEEKGARGSLCLLSF</sequence>
<feature type="region of interest" description="Disordered" evidence="1">
    <location>
        <begin position="27"/>
        <end position="47"/>
    </location>
</feature>
<dbReference type="EMBL" id="JASCZI010030363">
    <property type="protein sequence ID" value="MED6121840.1"/>
    <property type="molecule type" value="Genomic_DNA"/>
</dbReference>
<dbReference type="Proteomes" id="UP001341840">
    <property type="component" value="Unassembled WGS sequence"/>
</dbReference>
<evidence type="ECO:0000256" key="1">
    <source>
        <dbReference type="SAM" id="MobiDB-lite"/>
    </source>
</evidence>
<name>A0ABU6RCZ3_9FABA</name>
<comment type="caution">
    <text evidence="2">The sequence shown here is derived from an EMBL/GenBank/DDBJ whole genome shotgun (WGS) entry which is preliminary data.</text>
</comment>
<accession>A0ABU6RCZ3</accession>
<evidence type="ECO:0000313" key="2">
    <source>
        <dbReference type="EMBL" id="MED6121840.1"/>
    </source>
</evidence>
<organism evidence="2 3">
    <name type="scientific">Stylosanthes scabra</name>
    <dbReference type="NCBI Taxonomy" id="79078"/>
    <lineage>
        <taxon>Eukaryota</taxon>
        <taxon>Viridiplantae</taxon>
        <taxon>Streptophyta</taxon>
        <taxon>Embryophyta</taxon>
        <taxon>Tracheophyta</taxon>
        <taxon>Spermatophyta</taxon>
        <taxon>Magnoliopsida</taxon>
        <taxon>eudicotyledons</taxon>
        <taxon>Gunneridae</taxon>
        <taxon>Pentapetalae</taxon>
        <taxon>rosids</taxon>
        <taxon>fabids</taxon>
        <taxon>Fabales</taxon>
        <taxon>Fabaceae</taxon>
        <taxon>Papilionoideae</taxon>
        <taxon>50 kb inversion clade</taxon>
        <taxon>dalbergioids sensu lato</taxon>
        <taxon>Dalbergieae</taxon>
        <taxon>Pterocarpus clade</taxon>
        <taxon>Stylosanthes</taxon>
    </lineage>
</organism>
<keyword evidence="3" id="KW-1185">Reference proteome</keyword>
<gene>
    <name evidence="2" type="ORF">PIB30_033854</name>
</gene>
<proteinExistence type="predicted"/>
<protein>
    <submittedName>
        <fullName evidence="2">Uncharacterized protein</fullName>
    </submittedName>
</protein>
<reference evidence="2 3" key="1">
    <citation type="journal article" date="2023" name="Plants (Basel)">
        <title>Bridging the Gap: Combining Genomics and Transcriptomics Approaches to Understand Stylosanthes scabra, an Orphan Legume from the Brazilian Caatinga.</title>
        <authorList>
            <person name="Ferreira-Neto J.R.C."/>
            <person name="da Silva M.D."/>
            <person name="Binneck E."/>
            <person name="de Melo N.F."/>
            <person name="da Silva R.H."/>
            <person name="de Melo A.L.T.M."/>
            <person name="Pandolfi V."/>
            <person name="Bustamante F.O."/>
            <person name="Brasileiro-Vidal A.C."/>
            <person name="Benko-Iseppon A.M."/>
        </authorList>
    </citation>
    <scope>NUCLEOTIDE SEQUENCE [LARGE SCALE GENOMIC DNA]</scope>
    <source>
        <tissue evidence="2">Leaves</tissue>
    </source>
</reference>
<evidence type="ECO:0000313" key="3">
    <source>
        <dbReference type="Proteomes" id="UP001341840"/>
    </source>
</evidence>
<feature type="compositionally biased region" description="Basic and acidic residues" evidence="1">
    <location>
        <begin position="27"/>
        <end position="43"/>
    </location>
</feature>